<reference evidence="1" key="1">
    <citation type="journal article" date="2019" name="Sci. Rep.">
        <title>Draft genome of Tanacetum cinerariifolium, the natural source of mosquito coil.</title>
        <authorList>
            <person name="Yamashiro T."/>
            <person name="Shiraishi A."/>
            <person name="Satake H."/>
            <person name="Nakayama K."/>
        </authorList>
    </citation>
    <scope>NUCLEOTIDE SEQUENCE</scope>
</reference>
<dbReference type="AlphaFoldDB" id="A0A699W2N7"/>
<name>A0A699W2N7_TANCI</name>
<sequence length="70" mass="8005">MCLVRECWTGLHEMAMAAFESQYIDKDTYTASAKDIEVQSCFFDDQLTSLSPPRNCIPPDVLFRESRQPA</sequence>
<proteinExistence type="predicted"/>
<accession>A0A699W2N7</accession>
<dbReference type="EMBL" id="BKCJ011541801">
    <property type="protein sequence ID" value="GFD40899.1"/>
    <property type="molecule type" value="Genomic_DNA"/>
</dbReference>
<evidence type="ECO:0000313" key="1">
    <source>
        <dbReference type="EMBL" id="GFD40899.1"/>
    </source>
</evidence>
<gene>
    <name evidence="1" type="ORF">Tci_912868</name>
</gene>
<organism evidence="1">
    <name type="scientific">Tanacetum cinerariifolium</name>
    <name type="common">Dalmatian daisy</name>
    <name type="synonym">Chrysanthemum cinerariifolium</name>
    <dbReference type="NCBI Taxonomy" id="118510"/>
    <lineage>
        <taxon>Eukaryota</taxon>
        <taxon>Viridiplantae</taxon>
        <taxon>Streptophyta</taxon>
        <taxon>Embryophyta</taxon>
        <taxon>Tracheophyta</taxon>
        <taxon>Spermatophyta</taxon>
        <taxon>Magnoliopsida</taxon>
        <taxon>eudicotyledons</taxon>
        <taxon>Gunneridae</taxon>
        <taxon>Pentapetalae</taxon>
        <taxon>asterids</taxon>
        <taxon>campanulids</taxon>
        <taxon>Asterales</taxon>
        <taxon>Asteraceae</taxon>
        <taxon>Asteroideae</taxon>
        <taxon>Anthemideae</taxon>
        <taxon>Anthemidinae</taxon>
        <taxon>Tanacetum</taxon>
    </lineage>
</organism>
<protein>
    <submittedName>
        <fullName evidence="1">Uncharacterized protein</fullName>
    </submittedName>
</protein>
<comment type="caution">
    <text evidence="1">The sequence shown here is derived from an EMBL/GenBank/DDBJ whole genome shotgun (WGS) entry which is preliminary data.</text>
</comment>